<organism evidence="1 2">
    <name type="scientific">Mediterraneibacter gnavus</name>
    <name type="common">Ruminococcus gnavus</name>
    <dbReference type="NCBI Taxonomy" id="33038"/>
    <lineage>
        <taxon>Bacteria</taxon>
        <taxon>Bacillati</taxon>
        <taxon>Bacillota</taxon>
        <taxon>Clostridia</taxon>
        <taxon>Lachnospirales</taxon>
        <taxon>Lachnospiraceae</taxon>
        <taxon>Mediterraneibacter</taxon>
    </lineage>
</organism>
<proteinExistence type="predicted"/>
<comment type="caution">
    <text evidence="1">The sequence shown here is derived from an EMBL/GenBank/DDBJ whole genome shotgun (WGS) entry which is preliminary data.</text>
</comment>
<evidence type="ECO:0000313" key="1">
    <source>
        <dbReference type="EMBL" id="MDB8687905.1"/>
    </source>
</evidence>
<dbReference type="RefSeq" id="WP_272108068.1">
    <property type="nucleotide sequence ID" value="NZ_JAQMLA010000054.1"/>
</dbReference>
<dbReference type="Proteomes" id="UP001212160">
    <property type="component" value="Unassembled WGS sequence"/>
</dbReference>
<accession>A0AAW6DEW8</accession>
<protein>
    <submittedName>
        <fullName evidence="1">Uncharacterized protein</fullName>
    </submittedName>
</protein>
<name>A0AAW6DEW8_MEDGN</name>
<evidence type="ECO:0000313" key="2">
    <source>
        <dbReference type="Proteomes" id="UP001212160"/>
    </source>
</evidence>
<sequence>MERRSNEKIIIKDDTYIFLDSEQIFFRNNEAYFDIKTTRASRIFEYLSKREIYLQDLMINNDELLKKEILFVIKLLIERKFAFYKKTKINENCQRKIALKIGKSVNSKSEIILQSGCKIAFVKKINQNFPFDKYLATYYILQTRSSQILIEIRSYEEYLLINKDSSEKTSKGPNSLDFMVRELIDWMYINRYKFINQCLQISDNLQEIHVRKKFSIETAESLMDYFENKEKIFSEHILNRDNISQLGLSKWELRIKEKRLVIHGISHLVAQTNAFTTFWEEKYSVCLGDNEEVVCLITQKGEKNNYKVAKKKGILKNLYKNIPEKIAFQEVSFSKCSKCKYYEEILKNQQIDIGYKMAKLTEQIYLCRIETNQNYSIGIGESYESATICAYEKLFFSRLNKNLNDTYLYSWMLHYDELNHIENSTEYLYCTDLITKNEFFELIKIRRKNVS</sequence>
<gene>
    <name evidence="1" type="ORF">PNW85_14745</name>
</gene>
<dbReference type="AlphaFoldDB" id="A0AAW6DEW8"/>
<reference evidence="1" key="1">
    <citation type="submission" date="2023-01" db="EMBL/GenBank/DDBJ databases">
        <title>Human gut microbiome strain richness.</title>
        <authorList>
            <person name="Chen-Liaw A."/>
        </authorList>
    </citation>
    <scope>NUCLEOTIDE SEQUENCE</scope>
    <source>
        <strain evidence="1">RTP21484st1_H11_RTP21484_190118</strain>
    </source>
</reference>
<dbReference type="EMBL" id="JAQMLA010000054">
    <property type="protein sequence ID" value="MDB8687905.1"/>
    <property type="molecule type" value="Genomic_DNA"/>
</dbReference>